<evidence type="ECO:0000313" key="4">
    <source>
        <dbReference type="EMBL" id="SBS30382.1"/>
    </source>
</evidence>
<dbReference type="Pfam" id="PF00156">
    <property type="entry name" value="Pribosyltran"/>
    <property type="match status" value="1"/>
</dbReference>
<keyword evidence="4" id="KW-0328">Glycosyltransferase</keyword>
<comment type="catalytic activity">
    <reaction evidence="1">
        <text>GMP + diphosphate = guanine + 5-phospho-alpha-D-ribose 1-diphosphate</text>
        <dbReference type="Rhea" id="RHEA:25424"/>
        <dbReference type="ChEBI" id="CHEBI:16235"/>
        <dbReference type="ChEBI" id="CHEBI:33019"/>
        <dbReference type="ChEBI" id="CHEBI:58017"/>
        <dbReference type="ChEBI" id="CHEBI:58115"/>
        <dbReference type="EC" id="2.4.2.8"/>
    </reaction>
    <physiologicalReaction direction="right-to-left" evidence="1">
        <dbReference type="Rhea" id="RHEA:25426"/>
    </physiologicalReaction>
</comment>
<dbReference type="Proteomes" id="UP000092544">
    <property type="component" value="Unassembled WGS sequence"/>
</dbReference>
<dbReference type="PANTHER" id="PTHR43340:SF1">
    <property type="entry name" value="HYPOXANTHINE PHOSPHORIBOSYLTRANSFERASE"/>
    <property type="match status" value="1"/>
</dbReference>
<dbReference type="RefSeq" id="WP_067015177.1">
    <property type="nucleotide sequence ID" value="NZ_FLOB01000003.1"/>
</dbReference>
<dbReference type="CDD" id="cd06223">
    <property type="entry name" value="PRTases_typeI"/>
    <property type="match status" value="1"/>
</dbReference>
<dbReference type="SUPFAM" id="SSF53271">
    <property type="entry name" value="PRTase-like"/>
    <property type="match status" value="1"/>
</dbReference>
<evidence type="ECO:0000256" key="1">
    <source>
        <dbReference type="ARBA" id="ARBA00048811"/>
    </source>
</evidence>
<name>A0A1A8TBN0_9GAMM</name>
<dbReference type="GO" id="GO:0000287">
    <property type="term" value="F:magnesium ion binding"/>
    <property type="evidence" value="ECO:0007669"/>
    <property type="project" value="TreeGrafter"/>
</dbReference>
<dbReference type="STRING" id="1792290.MSP8886_01794"/>
<dbReference type="GO" id="GO:0032263">
    <property type="term" value="P:GMP salvage"/>
    <property type="evidence" value="ECO:0007669"/>
    <property type="project" value="TreeGrafter"/>
</dbReference>
<evidence type="ECO:0000259" key="3">
    <source>
        <dbReference type="Pfam" id="PF00156"/>
    </source>
</evidence>
<dbReference type="GO" id="GO:0005829">
    <property type="term" value="C:cytosol"/>
    <property type="evidence" value="ECO:0007669"/>
    <property type="project" value="TreeGrafter"/>
</dbReference>
<gene>
    <name evidence="4" type="primary">hpt</name>
    <name evidence="4" type="ORF">MSP8886_01794</name>
</gene>
<evidence type="ECO:0000313" key="5">
    <source>
        <dbReference type="Proteomes" id="UP000092544"/>
    </source>
</evidence>
<evidence type="ECO:0000256" key="2">
    <source>
        <dbReference type="ARBA" id="ARBA00049402"/>
    </source>
</evidence>
<dbReference type="GO" id="GO:0052657">
    <property type="term" value="F:guanine phosphoribosyltransferase activity"/>
    <property type="evidence" value="ECO:0007669"/>
    <property type="project" value="RHEA"/>
</dbReference>
<dbReference type="GO" id="GO:0046100">
    <property type="term" value="P:hypoxanthine metabolic process"/>
    <property type="evidence" value="ECO:0007669"/>
    <property type="project" value="TreeGrafter"/>
</dbReference>
<dbReference type="PANTHER" id="PTHR43340">
    <property type="entry name" value="HYPOXANTHINE-GUANINE PHOSPHORIBOSYLTRANSFERASE"/>
    <property type="match status" value="1"/>
</dbReference>
<dbReference type="GO" id="GO:0006178">
    <property type="term" value="P:guanine salvage"/>
    <property type="evidence" value="ECO:0007669"/>
    <property type="project" value="TreeGrafter"/>
</dbReference>
<dbReference type="InterPro" id="IPR000836">
    <property type="entry name" value="PRTase_dom"/>
</dbReference>
<dbReference type="EC" id="2.4.2.8" evidence="4"/>
<accession>A0A1A8TBN0</accession>
<organism evidence="4 5">
    <name type="scientific">Marinomonas spartinae</name>
    <dbReference type="NCBI Taxonomy" id="1792290"/>
    <lineage>
        <taxon>Bacteria</taxon>
        <taxon>Pseudomonadati</taxon>
        <taxon>Pseudomonadota</taxon>
        <taxon>Gammaproteobacteria</taxon>
        <taxon>Oceanospirillales</taxon>
        <taxon>Oceanospirillaceae</taxon>
        <taxon>Marinomonas</taxon>
    </lineage>
</organism>
<comment type="catalytic activity">
    <reaction evidence="2">
        <text>IMP + diphosphate = hypoxanthine + 5-phospho-alpha-D-ribose 1-diphosphate</text>
        <dbReference type="Rhea" id="RHEA:17973"/>
        <dbReference type="ChEBI" id="CHEBI:17368"/>
        <dbReference type="ChEBI" id="CHEBI:33019"/>
        <dbReference type="ChEBI" id="CHEBI:58017"/>
        <dbReference type="ChEBI" id="CHEBI:58053"/>
        <dbReference type="EC" id="2.4.2.8"/>
    </reaction>
    <physiologicalReaction direction="right-to-left" evidence="2">
        <dbReference type="Rhea" id="RHEA:17975"/>
    </physiologicalReaction>
</comment>
<dbReference type="EMBL" id="FLOB01000003">
    <property type="protein sequence ID" value="SBS30382.1"/>
    <property type="molecule type" value="Genomic_DNA"/>
</dbReference>
<feature type="domain" description="Phosphoribosyltransferase" evidence="3">
    <location>
        <begin position="23"/>
        <end position="167"/>
    </location>
</feature>
<dbReference type="AlphaFoldDB" id="A0A1A8TBN0"/>
<reference evidence="4 5" key="1">
    <citation type="submission" date="2016-06" db="EMBL/GenBank/DDBJ databases">
        <authorList>
            <person name="Kjaerup R.B."/>
            <person name="Dalgaard T.S."/>
            <person name="Juul-Madsen H.R."/>
        </authorList>
    </citation>
    <scope>NUCLEOTIDE SEQUENCE [LARGE SCALE GENOMIC DNA]</scope>
    <source>
        <strain evidence="4 5">CECT 8886</strain>
    </source>
</reference>
<sequence>MINKINDLNTILEQADCLVSEKQIDSALDKMGEQITKDLQDTFPLVICVMNGGLIPTAGILERLSFPLELDYVHATRYGMETEGTSLKWLSYPQTDIKDRDILIIDDIFDQGHTLKAIIEWFEQQGANKVYTATIINKLHNRKINLTPNYIGVEVEDRFLFGYGMDYKGAFRNLKGIYAIKDS</sequence>
<keyword evidence="5" id="KW-1185">Reference proteome</keyword>
<proteinExistence type="predicted"/>
<dbReference type="GO" id="GO:0004422">
    <property type="term" value="F:hypoxanthine phosphoribosyltransferase activity"/>
    <property type="evidence" value="ECO:0007669"/>
    <property type="project" value="TreeGrafter"/>
</dbReference>
<dbReference type="NCBIfam" id="NF006605">
    <property type="entry name" value="PRK09162.1"/>
    <property type="match status" value="1"/>
</dbReference>
<dbReference type="OrthoDB" id="9802824at2"/>
<dbReference type="Gene3D" id="3.40.50.2020">
    <property type="match status" value="1"/>
</dbReference>
<keyword evidence="4" id="KW-0808">Transferase</keyword>
<dbReference type="GO" id="GO:0032264">
    <property type="term" value="P:IMP salvage"/>
    <property type="evidence" value="ECO:0007669"/>
    <property type="project" value="TreeGrafter"/>
</dbReference>
<dbReference type="InterPro" id="IPR029057">
    <property type="entry name" value="PRTase-like"/>
</dbReference>
<dbReference type="InterPro" id="IPR050408">
    <property type="entry name" value="HGPRT"/>
</dbReference>
<protein>
    <submittedName>
        <fullName evidence="4">Hypoxanthine-guanine phosphoribosyltransferase</fullName>
        <ecNumber evidence="4">2.4.2.8</ecNumber>
    </submittedName>
</protein>